<evidence type="ECO:0000259" key="1">
    <source>
        <dbReference type="Pfam" id="PF07992"/>
    </source>
</evidence>
<evidence type="ECO:0000313" key="2">
    <source>
        <dbReference type="EMBL" id="RNF76722.1"/>
    </source>
</evidence>
<comment type="caution">
    <text evidence="2">The sequence shown here is derived from an EMBL/GenBank/DDBJ whole genome shotgun (WGS) entry which is preliminary data.</text>
</comment>
<dbReference type="Pfam" id="PF07992">
    <property type="entry name" value="Pyr_redox_2"/>
    <property type="match status" value="1"/>
</dbReference>
<gene>
    <name evidence="2" type="ORF">EC580_00645</name>
</gene>
<organism evidence="2">
    <name type="scientific">Acidithiobacillus sulfuriphilus</name>
    <dbReference type="NCBI Taxonomy" id="1867749"/>
    <lineage>
        <taxon>Bacteria</taxon>
        <taxon>Pseudomonadati</taxon>
        <taxon>Pseudomonadota</taxon>
        <taxon>Acidithiobacillia</taxon>
        <taxon>Acidithiobacillales</taxon>
        <taxon>Acidithiobacillaceae</taxon>
        <taxon>Acidithiobacillus</taxon>
    </lineage>
</organism>
<proteinExistence type="predicted"/>
<accession>A0A3M8SCB1</accession>
<feature type="domain" description="FAD/NAD(P)-binding" evidence="1">
    <location>
        <begin position="3"/>
        <end position="286"/>
    </location>
</feature>
<dbReference type="SUPFAM" id="SSF51905">
    <property type="entry name" value="FAD/NAD(P)-binding domain"/>
    <property type="match status" value="1"/>
</dbReference>
<dbReference type="InterPro" id="IPR023753">
    <property type="entry name" value="FAD/NAD-binding_dom"/>
</dbReference>
<dbReference type="RefSeq" id="WP_123101277.1">
    <property type="nucleotide sequence ID" value="NZ_CP127527.1"/>
</dbReference>
<dbReference type="GO" id="GO:0016491">
    <property type="term" value="F:oxidoreductase activity"/>
    <property type="evidence" value="ECO:0007669"/>
    <property type="project" value="InterPro"/>
</dbReference>
<dbReference type="PANTHER" id="PTHR43755:SF1">
    <property type="entry name" value="FAD-DEPENDENT PYRIDINE NUCLEOTIDE-DISULPHIDE OXIDOREDUCTASE"/>
    <property type="match status" value="1"/>
</dbReference>
<protein>
    <submittedName>
        <fullName evidence="2">NAD(P)/FAD-dependent oxidoreductase</fullName>
    </submittedName>
</protein>
<dbReference type="OrthoDB" id="9781621at2"/>
<reference evidence="2" key="1">
    <citation type="submission" date="2018-10" db="EMBL/GenBank/DDBJ databases">
        <title>Acidithiobacillus sulfuriphilus sp. nov.: an extremely acidophilic sulfur-oxidizing chemolithotroph isolated from a neutral pH environment.</title>
        <authorList>
            <person name="Falagan C."/>
            <person name="Moya-Beltran A."/>
            <person name="Quatrini R."/>
            <person name="Johnson D.B."/>
        </authorList>
    </citation>
    <scope>NUCLEOTIDE SEQUENCE [LARGE SCALE GENOMIC DNA]</scope>
    <source>
        <strain evidence="2">CJ-2</strain>
    </source>
</reference>
<dbReference type="PANTHER" id="PTHR43755">
    <property type="match status" value="1"/>
</dbReference>
<dbReference type="EMBL" id="RIZI01000061">
    <property type="protein sequence ID" value="RNF76722.1"/>
    <property type="molecule type" value="Genomic_DNA"/>
</dbReference>
<name>A0A3M8SCB1_9PROT</name>
<dbReference type="Gene3D" id="3.50.50.100">
    <property type="match status" value="1"/>
</dbReference>
<sequence length="375" mass="40931">MAKITIIGAGFGGLTAVRALRRRLPDAEITLIAPKAEFVYYPSLIWIPVGLRRGEDLRIPLERFFARQKVEFHQGRVTGLKDGGRTVVTDMGEVGNDALIIASGGRGIKKLPGIEHSIAICDGIEAAEAIRDRLALLDKGTIALGFGGNPLEPPAVRGGPMFELLFGLDTHLKRLGKRPQMDLVFFNPMKEPGNRLGPKAVAGILGEMEKRGIRAHLGHKITGFETKKVQTEGGDIDADLILFMPGMTGPEWLANSGLPLSPGGFIQADRYCQVQDHPGIFVAGDSGSYAGTADWLPKQGHAADLQAETAVASLLAQMHGKAPDQPFKEELICIVDTLDSGIMVYRDNKRASVLPNPFWHTAKRLFEWRYLLHYK</sequence>
<dbReference type="InterPro" id="IPR052541">
    <property type="entry name" value="SQRD"/>
</dbReference>
<dbReference type="InterPro" id="IPR036188">
    <property type="entry name" value="FAD/NAD-bd_sf"/>
</dbReference>
<dbReference type="AlphaFoldDB" id="A0A3M8SCB1"/>